<evidence type="ECO:0000259" key="4">
    <source>
        <dbReference type="SMART" id="SM00656"/>
    </source>
</evidence>
<dbReference type="InterPro" id="IPR045032">
    <property type="entry name" value="PEL"/>
</dbReference>
<gene>
    <name evidence="5" type="ORF">J5Y05_28170</name>
</gene>
<feature type="region of interest" description="Disordered" evidence="3">
    <location>
        <begin position="59"/>
        <end position="91"/>
    </location>
</feature>
<evidence type="ECO:0000256" key="3">
    <source>
        <dbReference type="SAM" id="MobiDB-lite"/>
    </source>
</evidence>
<dbReference type="AlphaFoldDB" id="A0A940XSE2"/>
<keyword evidence="2" id="KW-0964">Secreted</keyword>
<dbReference type="InterPro" id="IPR002022">
    <property type="entry name" value="Pec_lyase"/>
</dbReference>
<sequence length="469" mass="49494">MSIFGWHAHDTNTRGAAGAAGTAGPPRTRTRPRGRAARAVAPAVGAALLLTLTLTGTGAAEARPHHPDPARQTLPARDGWASHTTGTTGGSAADARHVFTVTTWAGFKAALTAGGTAPRIIKVKGTIDAVTGGCDTFAAPGYDFGAYLEAYAPETWGLDTDLEGESDDSPEGLRRVSAARQAQAVRANVPADTTIIGVGRDAGFKGASLQIKGVDNVIVRNLTFESPVDCFPQWDPTDGDRGNWNSEYDSAVVHGSTHVWLDHNTFTDGDHPDSAAPTHFGMLYQQHDGQLDIVRGADLVTASWNVFTEHDKTILIGNSDSESTAADDRGRLRSTFHHNLFAGLVERAPRVRFGQVDVYDNHFVAGADYGYSLGVGKESAIVAEHNAFTLPAGTSPAAVLKKWSEAPLTAAHNLVNGRPLDLIAVHNAEIPQETLQRGAGWTPTLRTTVHPARAVPALVAQGAGAGRLR</sequence>
<comment type="similarity">
    <text evidence="2">Belongs to the polysaccharide lyase 1 family.</text>
</comment>
<keyword evidence="2" id="KW-0624">Polysaccharide degradation</keyword>
<dbReference type="Gene3D" id="2.160.20.10">
    <property type="entry name" value="Single-stranded right-handed beta-helix, Pectin lyase-like"/>
    <property type="match status" value="1"/>
</dbReference>
<feature type="compositionally biased region" description="Low complexity" evidence="3">
    <location>
        <begin position="13"/>
        <end position="27"/>
    </location>
</feature>
<dbReference type="InterPro" id="IPR011050">
    <property type="entry name" value="Pectin_lyase_fold/virulence"/>
</dbReference>
<dbReference type="EMBL" id="JAGPNL010000010">
    <property type="protein sequence ID" value="MBQ0830330.1"/>
    <property type="molecule type" value="Genomic_DNA"/>
</dbReference>
<dbReference type="GO" id="GO:0000272">
    <property type="term" value="P:polysaccharide catabolic process"/>
    <property type="evidence" value="ECO:0007669"/>
    <property type="project" value="UniProtKB-KW"/>
</dbReference>
<evidence type="ECO:0000256" key="1">
    <source>
        <dbReference type="ARBA" id="ARBA00023239"/>
    </source>
</evidence>
<dbReference type="RefSeq" id="WP_210876108.1">
    <property type="nucleotide sequence ID" value="NZ_JAGPNL010000010.1"/>
</dbReference>
<dbReference type="Proteomes" id="UP000677875">
    <property type="component" value="Unassembled WGS sequence"/>
</dbReference>
<dbReference type="PANTHER" id="PTHR31683">
    <property type="entry name" value="PECTATE LYASE 18-RELATED"/>
    <property type="match status" value="1"/>
</dbReference>
<keyword evidence="6" id="KW-1185">Reference proteome</keyword>
<evidence type="ECO:0000313" key="5">
    <source>
        <dbReference type="EMBL" id="MBQ0830330.1"/>
    </source>
</evidence>
<dbReference type="GO" id="GO:0030570">
    <property type="term" value="F:pectate lyase activity"/>
    <property type="evidence" value="ECO:0007669"/>
    <property type="project" value="InterPro"/>
</dbReference>
<evidence type="ECO:0000256" key="2">
    <source>
        <dbReference type="RuleBase" id="RU361173"/>
    </source>
</evidence>
<dbReference type="GO" id="GO:0005576">
    <property type="term" value="C:extracellular region"/>
    <property type="evidence" value="ECO:0007669"/>
    <property type="project" value="UniProtKB-SubCell"/>
</dbReference>
<accession>A0A940XSE2</accession>
<dbReference type="InterPro" id="IPR012334">
    <property type="entry name" value="Pectin_lyas_fold"/>
</dbReference>
<dbReference type="Pfam" id="PF00544">
    <property type="entry name" value="Pectate_lyase_4"/>
    <property type="match status" value="2"/>
</dbReference>
<comment type="caution">
    <text evidence="5">The sequence shown here is derived from an EMBL/GenBank/DDBJ whole genome shotgun (WGS) entry which is preliminary data.</text>
</comment>
<reference evidence="5" key="1">
    <citation type="submission" date="2021-04" db="EMBL/GenBank/DDBJ databases">
        <title>Genome seq and assembly of Streptomyces sp. RG38.</title>
        <authorList>
            <person name="Chhetri G."/>
        </authorList>
    </citation>
    <scope>NUCLEOTIDE SEQUENCE</scope>
    <source>
        <strain evidence="5">RG38</strain>
    </source>
</reference>
<keyword evidence="2" id="KW-0119">Carbohydrate metabolism</keyword>
<name>A0A940XSE2_9ACTN</name>
<proteinExistence type="inferred from homology"/>
<feature type="region of interest" description="Disordered" evidence="3">
    <location>
        <begin position="1"/>
        <end position="33"/>
    </location>
</feature>
<protein>
    <submittedName>
        <fullName evidence="5">Pectate lyase</fullName>
    </submittedName>
</protein>
<feature type="domain" description="Pectate lyase" evidence="4">
    <location>
        <begin position="94"/>
        <end position="394"/>
    </location>
</feature>
<dbReference type="PANTHER" id="PTHR31683:SF18">
    <property type="entry name" value="PECTATE LYASE 21-RELATED"/>
    <property type="match status" value="1"/>
</dbReference>
<comment type="subcellular location">
    <subcellularLocation>
        <location evidence="2">Secreted</location>
    </subcellularLocation>
</comment>
<keyword evidence="1 2" id="KW-0456">Lyase</keyword>
<organism evidence="5 6">
    <name type="scientific">Streptomyces tagetis</name>
    <dbReference type="NCBI Taxonomy" id="2820809"/>
    <lineage>
        <taxon>Bacteria</taxon>
        <taxon>Bacillati</taxon>
        <taxon>Actinomycetota</taxon>
        <taxon>Actinomycetes</taxon>
        <taxon>Kitasatosporales</taxon>
        <taxon>Streptomycetaceae</taxon>
        <taxon>Streptomyces</taxon>
    </lineage>
</organism>
<evidence type="ECO:0000313" key="6">
    <source>
        <dbReference type="Proteomes" id="UP000677875"/>
    </source>
</evidence>
<dbReference type="SUPFAM" id="SSF51126">
    <property type="entry name" value="Pectin lyase-like"/>
    <property type="match status" value="1"/>
</dbReference>
<dbReference type="SMART" id="SM00656">
    <property type="entry name" value="Amb_all"/>
    <property type="match status" value="1"/>
</dbReference>